<comment type="similarity">
    <text evidence="2 6">Belongs to the peptidase S54 family.</text>
</comment>
<evidence type="ECO:0000313" key="9">
    <source>
        <dbReference type="Proteomes" id="UP001064489"/>
    </source>
</evidence>
<feature type="transmembrane region" description="Helical" evidence="6">
    <location>
        <begin position="103"/>
        <end position="125"/>
    </location>
</feature>
<accession>A0AAD5NUB2</accession>
<dbReference type="InterPro" id="IPR022764">
    <property type="entry name" value="Peptidase_S54_rhomboid_dom"/>
</dbReference>
<comment type="caution">
    <text evidence="8">The sequence shown here is derived from an EMBL/GenBank/DDBJ whole genome shotgun (WGS) entry which is preliminary data.</text>
</comment>
<evidence type="ECO:0000256" key="4">
    <source>
        <dbReference type="ARBA" id="ARBA00022989"/>
    </source>
</evidence>
<dbReference type="Pfam" id="PF01694">
    <property type="entry name" value="Rhomboid"/>
    <property type="match status" value="1"/>
</dbReference>
<comment type="function">
    <text evidence="6">Serine protease involved in intramembrane proteolysis.</text>
</comment>
<reference evidence="8" key="1">
    <citation type="journal article" date="2022" name="Plant J.">
        <title>Strategies of tolerance reflected in two North American maple genomes.</title>
        <authorList>
            <person name="McEvoy S.L."/>
            <person name="Sezen U.U."/>
            <person name="Trouern-Trend A."/>
            <person name="McMahon S.M."/>
            <person name="Schaberg P.G."/>
            <person name="Yang J."/>
            <person name="Wegrzyn J.L."/>
            <person name="Swenson N.G."/>
        </authorList>
    </citation>
    <scope>NUCLEOTIDE SEQUENCE</scope>
    <source>
        <strain evidence="8">91603</strain>
    </source>
</reference>
<dbReference type="AlphaFoldDB" id="A0AAD5NUB2"/>
<feature type="transmembrane region" description="Helical" evidence="6">
    <location>
        <begin position="189"/>
        <end position="208"/>
    </location>
</feature>
<keyword evidence="6" id="KW-0645">Protease</keyword>
<keyword evidence="3 6" id="KW-0812">Transmembrane</keyword>
<dbReference type="GO" id="GO:0004252">
    <property type="term" value="F:serine-type endopeptidase activity"/>
    <property type="evidence" value="ECO:0007669"/>
    <property type="project" value="InterPro"/>
</dbReference>
<reference evidence="8" key="2">
    <citation type="submission" date="2023-02" db="EMBL/GenBank/DDBJ databases">
        <authorList>
            <person name="Swenson N.G."/>
            <person name="Wegrzyn J.L."/>
            <person name="Mcevoy S.L."/>
        </authorList>
    </citation>
    <scope>NUCLEOTIDE SEQUENCE</scope>
    <source>
        <strain evidence="8">91603</strain>
        <tissue evidence="8">Leaf</tissue>
    </source>
</reference>
<comment type="catalytic activity">
    <reaction evidence="6">
        <text>Cleaves type-1 transmembrane domains using a catalytic dyad composed of serine and histidine that are contributed by different transmembrane domains.</text>
        <dbReference type="EC" id="3.4.21.105"/>
    </reaction>
</comment>
<feature type="domain" description="Peptidase S54 rhomboid" evidence="7">
    <location>
        <begin position="95"/>
        <end position="216"/>
    </location>
</feature>
<protein>
    <recommendedName>
        <fullName evidence="6">RHOMBOID-like protein</fullName>
        <ecNumber evidence="6">3.4.21.105</ecNumber>
    </recommendedName>
</protein>
<dbReference type="PANTHER" id="PTHR22936:SF86">
    <property type="entry name" value="RHOMBOID-LIKE PROTEIN 3"/>
    <property type="match status" value="1"/>
</dbReference>
<organism evidence="8 9">
    <name type="scientific">Acer negundo</name>
    <name type="common">Box elder</name>
    <dbReference type="NCBI Taxonomy" id="4023"/>
    <lineage>
        <taxon>Eukaryota</taxon>
        <taxon>Viridiplantae</taxon>
        <taxon>Streptophyta</taxon>
        <taxon>Embryophyta</taxon>
        <taxon>Tracheophyta</taxon>
        <taxon>Spermatophyta</taxon>
        <taxon>Magnoliopsida</taxon>
        <taxon>eudicotyledons</taxon>
        <taxon>Gunneridae</taxon>
        <taxon>Pentapetalae</taxon>
        <taxon>rosids</taxon>
        <taxon>malvids</taxon>
        <taxon>Sapindales</taxon>
        <taxon>Sapindaceae</taxon>
        <taxon>Hippocastanoideae</taxon>
        <taxon>Acereae</taxon>
        <taxon>Acer</taxon>
    </lineage>
</organism>
<dbReference type="SUPFAM" id="SSF144091">
    <property type="entry name" value="Rhomboid-like"/>
    <property type="match status" value="1"/>
</dbReference>
<evidence type="ECO:0000256" key="5">
    <source>
        <dbReference type="ARBA" id="ARBA00023136"/>
    </source>
</evidence>
<evidence type="ECO:0000256" key="6">
    <source>
        <dbReference type="RuleBase" id="RU362115"/>
    </source>
</evidence>
<dbReference type="EC" id="3.4.21.105" evidence="6"/>
<feature type="transmembrane region" description="Helical" evidence="6">
    <location>
        <begin position="214"/>
        <end position="233"/>
    </location>
</feature>
<keyword evidence="6" id="KW-0378">Hydrolase</keyword>
<dbReference type="GO" id="GO:0016020">
    <property type="term" value="C:membrane"/>
    <property type="evidence" value="ECO:0007669"/>
    <property type="project" value="UniProtKB-SubCell"/>
</dbReference>
<dbReference type="GO" id="GO:0006508">
    <property type="term" value="P:proteolysis"/>
    <property type="evidence" value="ECO:0007669"/>
    <property type="project" value="UniProtKB-KW"/>
</dbReference>
<evidence type="ECO:0000256" key="3">
    <source>
        <dbReference type="ARBA" id="ARBA00022692"/>
    </source>
</evidence>
<evidence type="ECO:0000256" key="2">
    <source>
        <dbReference type="ARBA" id="ARBA00009045"/>
    </source>
</evidence>
<dbReference type="InterPro" id="IPR035952">
    <property type="entry name" value="Rhomboid-like_sf"/>
</dbReference>
<evidence type="ECO:0000313" key="8">
    <source>
        <dbReference type="EMBL" id="KAI9182706.1"/>
    </source>
</evidence>
<feature type="transmembrane region" description="Helical" evidence="6">
    <location>
        <begin position="20"/>
        <end position="42"/>
    </location>
</feature>
<dbReference type="PANTHER" id="PTHR22936">
    <property type="entry name" value="RHOMBOID-RELATED"/>
    <property type="match status" value="1"/>
</dbReference>
<feature type="transmembrane region" description="Helical" evidence="6">
    <location>
        <begin position="137"/>
        <end position="155"/>
    </location>
</feature>
<name>A0AAD5NUB2_ACENE</name>
<keyword evidence="5 6" id="KW-0472">Membrane</keyword>
<proteinExistence type="inferred from homology"/>
<comment type="caution">
    <text evidence="6">Lacks conserved residue(s) required for the propagation of feature annotation.</text>
</comment>
<keyword evidence="4 6" id="KW-1133">Transmembrane helix</keyword>
<keyword evidence="6" id="KW-0720">Serine protease</keyword>
<dbReference type="EMBL" id="JAJSOW010000101">
    <property type="protein sequence ID" value="KAI9182706.1"/>
    <property type="molecule type" value="Genomic_DNA"/>
</dbReference>
<gene>
    <name evidence="8" type="ORF">LWI28_028072</name>
</gene>
<dbReference type="Proteomes" id="UP001064489">
    <property type="component" value="Chromosome 4"/>
</dbReference>
<comment type="subcellular location">
    <subcellularLocation>
        <location evidence="1 6">Membrane</location>
        <topology evidence="1 6">Multi-pass membrane protein</topology>
    </subcellularLocation>
</comment>
<feature type="transmembrane region" description="Helical" evidence="6">
    <location>
        <begin position="161"/>
        <end position="182"/>
    </location>
</feature>
<evidence type="ECO:0000259" key="7">
    <source>
        <dbReference type="Pfam" id="PF01694"/>
    </source>
</evidence>
<sequence>MRQTQVPQETIKAQQVYSTFISHLISYSHLSLSLSLSLSLAFSSPAASEFDSSYSRFLGRFLLEPLRENPLFGPSSRISEKLGALEWTKVVHKHHGWRRITCIWLHAAGVIHLLTNMLCLIFIVIRLEQQFGFVRIGIIYLVSGFGGSVLSSLFIRNSISVGASDALFGLLGAMLSELITNWTLYTNKAAALLTFLVIIVINLVIGILPHLDNFAHNLVIWFCFAALSSIWVARS</sequence>
<keyword evidence="9" id="KW-1185">Reference proteome</keyword>
<dbReference type="Gene3D" id="1.20.1540.10">
    <property type="entry name" value="Rhomboid-like"/>
    <property type="match status" value="1"/>
</dbReference>
<dbReference type="InterPro" id="IPR002610">
    <property type="entry name" value="Peptidase_S54_rhomboid-like"/>
</dbReference>
<evidence type="ECO:0000256" key="1">
    <source>
        <dbReference type="ARBA" id="ARBA00004141"/>
    </source>
</evidence>